<dbReference type="Proteomes" id="UP000285201">
    <property type="component" value="Unassembled WGS sequence"/>
</dbReference>
<evidence type="ECO:0000313" key="5">
    <source>
        <dbReference type="Proteomes" id="UP000284794"/>
    </source>
</evidence>
<protein>
    <recommendedName>
        <fullName evidence="1">AAA-ATPase-like domain-containing protein</fullName>
    </recommendedName>
</protein>
<dbReference type="InterPro" id="IPR018631">
    <property type="entry name" value="AAA-ATPase-like_dom"/>
</dbReference>
<dbReference type="EMBL" id="QROY01000007">
    <property type="protein sequence ID" value="RHL67747.1"/>
    <property type="molecule type" value="Genomic_DNA"/>
</dbReference>
<evidence type="ECO:0000313" key="2">
    <source>
        <dbReference type="EMBL" id="RHC12337.1"/>
    </source>
</evidence>
<dbReference type="PANTHER" id="PTHR34825">
    <property type="entry name" value="CONSERVED PROTEIN, WITH A WEAK D-GALACTARATE DEHYDRATASE/ALTRONATE HYDROLASE DOMAIN"/>
    <property type="match status" value="1"/>
</dbReference>
<gene>
    <name evidence="4" type="ORF">DW007_09145</name>
    <name evidence="3" type="ORF">DW811_09250</name>
    <name evidence="2" type="ORF">DW858_10490</name>
</gene>
<proteinExistence type="predicted"/>
<comment type="caution">
    <text evidence="2">The sequence shown here is derived from an EMBL/GenBank/DDBJ whole genome shotgun (WGS) entry which is preliminary data.</text>
</comment>
<dbReference type="Pfam" id="PF09820">
    <property type="entry name" value="AAA-ATPase_like"/>
    <property type="match status" value="1"/>
</dbReference>
<dbReference type="EMBL" id="QSIS01000011">
    <property type="protein sequence ID" value="RHD07944.1"/>
    <property type="molecule type" value="Genomic_DNA"/>
</dbReference>
<dbReference type="Proteomes" id="UP000285844">
    <property type="component" value="Unassembled WGS sequence"/>
</dbReference>
<dbReference type="Proteomes" id="UP000284794">
    <property type="component" value="Unassembled WGS sequence"/>
</dbReference>
<accession>A0A413YTE5</accession>
<dbReference type="SUPFAM" id="SSF52540">
    <property type="entry name" value="P-loop containing nucleoside triphosphate hydrolases"/>
    <property type="match status" value="1"/>
</dbReference>
<evidence type="ECO:0000313" key="6">
    <source>
        <dbReference type="Proteomes" id="UP000285201"/>
    </source>
</evidence>
<dbReference type="Gene3D" id="3.40.50.300">
    <property type="entry name" value="P-loop containing nucleotide triphosphate hydrolases"/>
    <property type="match status" value="1"/>
</dbReference>
<name>A0A413YTE5_9FIRM</name>
<reference evidence="5 6" key="1">
    <citation type="submission" date="2018-08" db="EMBL/GenBank/DDBJ databases">
        <title>A genome reference for cultivated species of the human gut microbiota.</title>
        <authorList>
            <person name="Zou Y."/>
            <person name="Xue W."/>
            <person name="Luo G."/>
        </authorList>
    </citation>
    <scope>NUCLEOTIDE SEQUENCE [LARGE SCALE GENOMIC DNA]</scope>
    <source>
        <strain evidence="4 6">AF36-7BH</strain>
        <strain evidence="3 5">AM32-2AC</strain>
        <strain evidence="2 7">AM37-3BH</strain>
    </source>
</reference>
<evidence type="ECO:0000313" key="7">
    <source>
        <dbReference type="Proteomes" id="UP000285844"/>
    </source>
</evidence>
<dbReference type="Pfam" id="PF08011">
    <property type="entry name" value="PDDEXK_9"/>
    <property type="match status" value="1"/>
</dbReference>
<dbReference type="PANTHER" id="PTHR34825:SF1">
    <property type="entry name" value="AAA-ATPASE-LIKE DOMAIN-CONTAINING PROTEIN"/>
    <property type="match status" value="1"/>
</dbReference>
<evidence type="ECO:0000313" key="3">
    <source>
        <dbReference type="EMBL" id="RHD07944.1"/>
    </source>
</evidence>
<sequence length="564" mass="64605">MGNVISIGNQGFDSIRENNYFFIDKSSLIKEWWDSGDVVTLIIRPRRFGKTLNMSMLNCFFSSKYAGRSDLFKGLSIWDDSSYRDIQGTYPVIYLSFADVKQTSYAEAVSKIKSIILEMYSQYERMIDKDALTDSQRQLLSTIKVGMDDIAAQNSLKILSSVLAETTGKKVIILLDEYDTPMQEAYLDGYWDEFTAFIRGFFNAAFKTNTYLERAMLTGVTRVSKESAFSDLNNLVVVTTTSDRYSTCFGFTQQEVYAALDSFNLGEQKDNVKKWYDGFTFGRRKDIYNPWSITNYLKEQKFIPYWALTSSNSMISRLIQSASIDMKMDMETLLNGGEITVCFDEQIVFSQLENDENAVWSLMVASGYLKVCEVEYRGMMGKPWYHLAVTNMETLSMFTGMFTGWFADKSTNYNSFVKAFISGNVKEMNIYMNDVALSTISNFDSGMHPSSVSEPERFYHGLVLGLLSELYDTYEVKSNRESGYGRYDVMVIPKIDKQKDAMILEFKVCDIDTEGTLEDTAEAALQQIKERQYDAELIARGIDRKHIRHYGFAFQGKKVLIKEQ</sequence>
<dbReference type="InterPro" id="IPR012547">
    <property type="entry name" value="PDDEXK_9"/>
</dbReference>
<dbReference type="RefSeq" id="WP_118148844.1">
    <property type="nucleotide sequence ID" value="NZ_QROY01000007.1"/>
</dbReference>
<evidence type="ECO:0000313" key="4">
    <source>
        <dbReference type="EMBL" id="RHL67747.1"/>
    </source>
</evidence>
<organism evidence="2 7">
    <name type="scientific">Lachnospira eligens</name>
    <dbReference type="NCBI Taxonomy" id="39485"/>
    <lineage>
        <taxon>Bacteria</taxon>
        <taxon>Bacillati</taxon>
        <taxon>Bacillota</taxon>
        <taxon>Clostridia</taxon>
        <taxon>Lachnospirales</taxon>
        <taxon>Lachnospiraceae</taxon>
        <taxon>Lachnospira</taxon>
    </lineage>
</organism>
<dbReference type="EMBL" id="QSHM01000012">
    <property type="protein sequence ID" value="RHC12337.1"/>
    <property type="molecule type" value="Genomic_DNA"/>
</dbReference>
<evidence type="ECO:0000259" key="1">
    <source>
        <dbReference type="Pfam" id="PF09820"/>
    </source>
</evidence>
<feature type="domain" description="AAA-ATPase-like" evidence="1">
    <location>
        <begin position="7"/>
        <end position="229"/>
    </location>
</feature>
<dbReference type="AlphaFoldDB" id="A0A413YTE5"/>
<dbReference type="InterPro" id="IPR027417">
    <property type="entry name" value="P-loop_NTPase"/>
</dbReference>